<evidence type="ECO:0000313" key="4">
    <source>
        <dbReference type="Proteomes" id="UP000611521"/>
    </source>
</evidence>
<keyword evidence="2" id="KW-0812">Transmembrane</keyword>
<accession>A0ABR8W7F3</accession>
<evidence type="ECO:0000256" key="2">
    <source>
        <dbReference type="SAM" id="Phobius"/>
    </source>
</evidence>
<keyword evidence="2" id="KW-0472">Membrane</keyword>
<feature type="transmembrane region" description="Helical" evidence="2">
    <location>
        <begin position="72"/>
        <end position="90"/>
    </location>
</feature>
<evidence type="ECO:0000256" key="1">
    <source>
        <dbReference type="SAM" id="MobiDB-lite"/>
    </source>
</evidence>
<feature type="compositionally biased region" description="Low complexity" evidence="1">
    <location>
        <begin position="320"/>
        <end position="335"/>
    </location>
</feature>
<feature type="compositionally biased region" description="Low complexity" evidence="1">
    <location>
        <begin position="217"/>
        <end position="227"/>
    </location>
</feature>
<feature type="transmembrane region" description="Helical" evidence="2">
    <location>
        <begin position="43"/>
        <end position="60"/>
    </location>
</feature>
<protein>
    <submittedName>
        <fullName evidence="3">Uncharacterized protein</fullName>
    </submittedName>
</protein>
<evidence type="ECO:0000313" key="3">
    <source>
        <dbReference type="EMBL" id="MBD8012940.1"/>
    </source>
</evidence>
<feature type="region of interest" description="Disordered" evidence="1">
    <location>
        <begin position="189"/>
        <end position="230"/>
    </location>
</feature>
<dbReference type="Proteomes" id="UP000611521">
    <property type="component" value="Unassembled WGS sequence"/>
</dbReference>
<proteinExistence type="predicted"/>
<name>A0ABR8W7F3_9MICO</name>
<gene>
    <name evidence="3" type="ORF">H9633_11610</name>
</gene>
<sequence length="481" mass="50920">MRADARTGADIDPDGIDRDDDGVLYEDQVQPEYGILGFTLREIIIIGAWLIGFVASFFPIGPIGDTVWTSGIHWILMMGVPTVAVFLVVLRRFSPDGIRRVGSLGIDQFASVAAAVAAVSWAQVLWQQVAATIETGVLLIGWVAVVGQLATLVLVAATVFAPLLPRLREDFHGRLETLAHRNANPVRPVIARPRAEREAVPSAVPPAGAVRPDDADGPAAAPPAAAEPRVETALTMVIPRTASDADALDRASASDHLSAPDAEDADSTLTAAAPIAQPAQPVPVQPAPVQPAAVEPAFVEPAPVESQPVEPAPVEPAPDEPASVEPEATSTSEPAAPAPQPVVSDHRDDDTEVLYNTAAVEALQSIFADDTPDSNRTVEHNTAPDGVAGPATSAVDDADEQPLRRTRGEQSAEPDHLGQPEPFWILAPTERDVLDERGHPLFRIGPTAWALAIEDRGGAFVVRHEDGRIGYLHDIFDITKG</sequence>
<keyword evidence="2" id="KW-1133">Transmembrane helix</keyword>
<organism evidence="3 4">
    <name type="scientific">Microbacterium commune</name>
    <dbReference type="NCBI Taxonomy" id="2762219"/>
    <lineage>
        <taxon>Bacteria</taxon>
        <taxon>Bacillati</taxon>
        <taxon>Actinomycetota</taxon>
        <taxon>Actinomycetes</taxon>
        <taxon>Micrococcales</taxon>
        <taxon>Microbacteriaceae</taxon>
        <taxon>Microbacterium</taxon>
    </lineage>
</organism>
<reference evidence="3 4" key="1">
    <citation type="submission" date="2020-08" db="EMBL/GenBank/DDBJ databases">
        <title>A Genomic Blueprint of the Chicken Gut Microbiome.</title>
        <authorList>
            <person name="Gilroy R."/>
            <person name="Ravi A."/>
            <person name="Getino M."/>
            <person name="Pursley I."/>
            <person name="Horton D.L."/>
            <person name="Alikhan N.-F."/>
            <person name="Baker D."/>
            <person name="Gharbi K."/>
            <person name="Hall N."/>
            <person name="Watson M."/>
            <person name="Adriaenssens E.M."/>
            <person name="Foster-Nyarko E."/>
            <person name="Jarju S."/>
            <person name="Secka A."/>
            <person name="Antonio M."/>
            <person name="Oren A."/>
            <person name="Chaudhuri R."/>
            <person name="La Ragione R.M."/>
            <person name="Hildebrand F."/>
            <person name="Pallen M.J."/>
        </authorList>
    </citation>
    <scope>NUCLEOTIDE SEQUENCE [LARGE SCALE GENOMIC DNA]</scope>
    <source>
        <strain evidence="3 4">Re1</strain>
    </source>
</reference>
<feature type="region of interest" description="Disordered" evidence="1">
    <location>
        <begin position="366"/>
        <end position="421"/>
    </location>
</feature>
<feature type="region of interest" description="Disordered" evidence="1">
    <location>
        <begin position="302"/>
        <end position="347"/>
    </location>
</feature>
<keyword evidence="4" id="KW-1185">Reference proteome</keyword>
<feature type="compositionally biased region" description="Low complexity" evidence="1">
    <location>
        <begin position="200"/>
        <end position="210"/>
    </location>
</feature>
<feature type="compositionally biased region" description="Basic and acidic residues" evidence="1">
    <location>
        <begin position="401"/>
        <end position="418"/>
    </location>
</feature>
<dbReference type="EMBL" id="JACSPX010000003">
    <property type="protein sequence ID" value="MBD8012940.1"/>
    <property type="molecule type" value="Genomic_DNA"/>
</dbReference>
<comment type="caution">
    <text evidence="3">The sequence shown here is derived from an EMBL/GenBank/DDBJ whole genome shotgun (WGS) entry which is preliminary data.</text>
</comment>
<feature type="transmembrane region" description="Helical" evidence="2">
    <location>
        <begin position="138"/>
        <end position="164"/>
    </location>
</feature>
<feature type="region of interest" description="Disordered" evidence="1">
    <location>
        <begin position="246"/>
        <end position="266"/>
    </location>
</feature>